<dbReference type="FunFam" id="3.30.160.60:FF:000104">
    <property type="entry name" value="Transcriptional repressor protein YY1"/>
    <property type="match status" value="1"/>
</dbReference>
<keyword evidence="2" id="KW-0479">Metal-binding</keyword>
<feature type="region of interest" description="Disordered" evidence="9">
    <location>
        <begin position="693"/>
        <end position="784"/>
    </location>
</feature>
<feature type="compositionally biased region" description="Basic residues" evidence="9">
    <location>
        <begin position="710"/>
        <end position="720"/>
    </location>
</feature>
<feature type="compositionally biased region" description="Basic residues" evidence="9">
    <location>
        <begin position="773"/>
        <end position="784"/>
    </location>
</feature>
<dbReference type="EMBL" id="LUCM01005711">
    <property type="protein sequence ID" value="KAA0192407.1"/>
    <property type="molecule type" value="Genomic_DNA"/>
</dbReference>
<dbReference type="OrthoDB" id="10264072at2759"/>
<comment type="caution">
    <text evidence="11">The sequence shown here is derived from an EMBL/GenBank/DDBJ whole genome shotgun (WGS) entry which is preliminary data.</text>
</comment>
<dbReference type="AlphaFoldDB" id="A0A8E0RZL8"/>
<evidence type="ECO:0000256" key="4">
    <source>
        <dbReference type="ARBA" id="ARBA00022771"/>
    </source>
</evidence>
<feature type="domain" description="C2H2-type" evidence="10">
    <location>
        <begin position="439"/>
        <end position="468"/>
    </location>
</feature>
<evidence type="ECO:0000256" key="8">
    <source>
        <dbReference type="PROSITE-ProRule" id="PRU00042"/>
    </source>
</evidence>
<dbReference type="Proteomes" id="UP000728185">
    <property type="component" value="Unassembled WGS sequence"/>
</dbReference>
<reference evidence="11" key="1">
    <citation type="submission" date="2019-05" db="EMBL/GenBank/DDBJ databases">
        <title>Annotation for the trematode Fasciolopsis buski.</title>
        <authorList>
            <person name="Choi Y.-J."/>
        </authorList>
    </citation>
    <scope>NUCLEOTIDE SEQUENCE</scope>
    <source>
        <strain evidence="11">HT</strain>
        <tissue evidence="11">Whole worm</tissue>
    </source>
</reference>
<keyword evidence="12" id="KW-1185">Reference proteome</keyword>
<keyword evidence="3" id="KW-0677">Repeat</keyword>
<comment type="subcellular location">
    <subcellularLocation>
        <location evidence="1">Nucleus</location>
    </subcellularLocation>
</comment>
<feature type="compositionally biased region" description="Polar residues" evidence="9">
    <location>
        <begin position="519"/>
        <end position="537"/>
    </location>
</feature>
<evidence type="ECO:0000259" key="10">
    <source>
        <dbReference type="PROSITE" id="PS50157"/>
    </source>
</evidence>
<dbReference type="PROSITE" id="PS00028">
    <property type="entry name" value="ZINC_FINGER_C2H2_1"/>
    <property type="match status" value="3"/>
</dbReference>
<keyword evidence="5" id="KW-0862">Zinc</keyword>
<feature type="non-terminal residue" evidence="11">
    <location>
        <position position="1"/>
    </location>
</feature>
<feature type="compositionally biased region" description="Polar residues" evidence="9">
    <location>
        <begin position="721"/>
        <end position="741"/>
    </location>
</feature>
<feature type="compositionally biased region" description="Polar residues" evidence="9">
    <location>
        <begin position="571"/>
        <end position="587"/>
    </location>
</feature>
<proteinExistence type="predicted"/>
<dbReference type="FunFam" id="3.30.160.60:FF:000125">
    <property type="entry name" value="Putative zinc finger protein 143"/>
    <property type="match status" value="1"/>
</dbReference>
<dbReference type="SUPFAM" id="SSF57667">
    <property type="entry name" value="beta-beta-alpha zinc fingers"/>
    <property type="match status" value="3"/>
</dbReference>
<name>A0A8E0RZL8_9TREM</name>
<dbReference type="Gene3D" id="3.30.160.60">
    <property type="entry name" value="Classic Zinc Finger"/>
    <property type="match status" value="4"/>
</dbReference>
<feature type="compositionally biased region" description="Polar residues" evidence="9">
    <location>
        <begin position="749"/>
        <end position="760"/>
    </location>
</feature>
<dbReference type="GO" id="GO:0008270">
    <property type="term" value="F:zinc ion binding"/>
    <property type="evidence" value="ECO:0007669"/>
    <property type="project" value="UniProtKB-KW"/>
</dbReference>
<evidence type="ECO:0000256" key="5">
    <source>
        <dbReference type="ARBA" id="ARBA00022833"/>
    </source>
</evidence>
<feature type="domain" description="C2H2-type" evidence="10">
    <location>
        <begin position="381"/>
        <end position="408"/>
    </location>
</feature>
<evidence type="ECO:0000313" key="11">
    <source>
        <dbReference type="EMBL" id="KAA0192407.1"/>
    </source>
</evidence>
<dbReference type="PANTHER" id="PTHR14003">
    <property type="entry name" value="TRANSCRIPTIONAL REPRESSOR PROTEIN YY"/>
    <property type="match status" value="1"/>
</dbReference>
<protein>
    <submittedName>
        <fullName evidence="11">Transcriptional repressor protein YY1</fullName>
    </submittedName>
</protein>
<evidence type="ECO:0000313" key="12">
    <source>
        <dbReference type="Proteomes" id="UP000728185"/>
    </source>
</evidence>
<keyword evidence="6" id="KW-0238">DNA-binding</keyword>
<dbReference type="InterPro" id="IPR013087">
    <property type="entry name" value="Znf_C2H2_type"/>
</dbReference>
<dbReference type="SMART" id="SM00355">
    <property type="entry name" value="ZnF_C2H2"/>
    <property type="match status" value="4"/>
</dbReference>
<accession>A0A8E0RZL8</accession>
<sequence length="784" mass="85652">IDELDYSNGQSKRSGTPQTIIFRSQPAEKLLGDACDSLSLEQIESADFVDSVDLKTDVAFPTHGSHENEDEFSLPPLLALPGDDSMSCGHSSFSRSSSTGDAHHMGVQEVSVNAHSPNRRTSVNDSPKASVDLSWPKIAPKLSASPVSSFRVNNPVQLRAPANVHSVTSSSASRTADRSYCIFNSKTHRRSGQFPFRSGAAILRSKQSFMGLQVGNLNTLPPTRRKPIITLQNSLINSTQRPLSSTHTWLPQLTLVHSNTSLTLGKPTTIRYAASYPSLHSPAPTTVDLLSRASVHRGRISLSRLPPALYISTSHSADSATRMTAVATVATIGTATASGLHATDVTEHHRTVICPQLGCGKTFRDTAAMRKHLHTHGPRVHICGECGKAFVESSKLKRHQLVHTGEKPYQCTFEGCGKRFSLDFNLRTHLRIHTGDRPYPCPQPGCSKRFAQSTNLKSHLATHSKIRSLATSTLIDRSHNTLRPHSLAHLQRHPHSNRPQTTSSTYITQSRFGNSQLMNTSASLQSRSPPRSLTTLTRPIYHSVSSDELDSGTPENLYPVTDGSWSFLSNSNTGASNSSPDSGLSFPSTPPGVLTLTTTRSPVPDNRRLPVRSSVTDASHINPRSYTTNSLVSLVTVASSHHISQISHRVEDNHASFEIPQSLLPVANRNESVQQTDCNPDLTAKPDLDCPSYTSVPVKTEQSVTLASSPKRRPRLRGLSHRSSSNRVITRSLPSANSIRQHSNRRHSSGQSVTRSYSTRAKTRLLRNGNVNTRKHASVRFKKT</sequence>
<dbReference type="FunFam" id="3.30.160.60:FF:000109">
    <property type="entry name" value="Transcriptional repressor protein YY1"/>
    <property type="match status" value="1"/>
</dbReference>
<dbReference type="PROSITE" id="PS50157">
    <property type="entry name" value="ZINC_FINGER_C2H2_2"/>
    <property type="match status" value="4"/>
</dbReference>
<feature type="region of interest" description="Disordered" evidence="9">
    <location>
        <begin position="519"/>
        <end position="538"/>
    </location>
</feature>
<dbReference type="GO" id="GO:0000978">
    <property type="term" value="F:RNA polymerase II cis-regulatory region sequence-specific DNA binding"/>
    <property type="evidence" value="ECO:0007669"/>
    <property type="project" value="TreeGrafter"/>
</dbReference>
<gene>
    <name evidence="11" type="ORF">FBUS_00996</name>
</gene>
<organism evidence="11 12">
    <name type="scientific">Fasciolopsis buskii</name>
    <dbReference type="NCBI Taxonomy" id="27845"/>
    <lineage>
        <taxon>Eukaryota</taxon>
        <taxon>Metazoa</taxon>
        <taxon>Spiralia</taxon>
        <taxon>Lophotrochozoa</taxon>
        <taxon>Platyhelminthes</taxon>
        <taxon>Trematoda</taxon>
        <taxon>Digenea</taxon>
        <taxon>Plagiorchiida</taxon>
        <taxon>Echinostomata</taxon>
        <taxon>Echinostomatoidea</taxon>
        <taxon>Fasciolidae</taxon>
        <taxon>Fasciolopsis</taxon>
    </lineage>
</organism>
<keyword evidence="7" id="KW-0539">Nucleus</keyword>
<dbReference type="GO" id="GO:0031519">
    <property type="term" value="C:PcG protein complex"/>
    <property type="evidence" value="ECO:0007669"/>
    <property type="project" value="TreeGrafter"/>
</dbReference>
<evidence type="ECO:0000256" key="6">
    <source>
        <dbReference type="ARBA" id="ARBA00023125"/>
    </source>
</evidence>
<dbReference type="GO" id="GO:0005667">
    <property type="term" value="C:transcription regulator complex"/>
    <property type="evidence" value="ECO:0007669"/>
    <property type="project" value="TreeGrafter"/>
</dbReference>
<feature type="region of interest" description="Disordered" evidence="9">
    <location>
        <begin position="571"/>
        <end position="610"/>
    </location>
</feature>
<evidence type="ECO:0000256" key="7">
    <source>
        <dbReference type="ARBA" id="ARBA00023242"/>
    </source>
</evidence>
<dbReference type="GO" id="GO:0000785">
    <property type="term" value="C:chromatin"/>
    <property type="evidence" value="ECO:0007669"/>
    <property type="project" value="TreeGrafter"/>
</dbReference>
<evidence type="ECO:0000256" key="9">
    <source>
        <dbReference type="SAM" id="MobiDB-lite"/>
    </source>
</evidence>
<keyword evidence="4 8" id="KW-0863">Zinc-finger</keyword>
<feature type="compositionally biased region" description="Polar residues" evidence="9">
    <location>
        <begin position="693"/>
        <end position="708"/>
    </location>
</feature>
<feature type="domain" description="C2H2-type" evidence="10">
    <location>
        <begin position="409"/>
        <end position="438"/>
    </location>
</feature>
<evidence type="ECO:0000256" key="2">
    <source>
        <dbReference type="ARBA" id="ARBA00022723"/>
    </source>
</evidence>
<dbReference type="GO" id="GO:0000981">
    <property type="term" value="F:DNA-binding transcription factor activity, RNA polymerase II-specific"/>
    <property type="evidence" value="ECO:0007669"/>
    <property type="project" value="TreeGrafter"/>
</dbReference>
<dbReference type="InterPro" id="IPR036236">
    <property type="entry name" value="Znf_C2H2_sf"/>
</dbReference>
<evidence type="ECO:0000256" key="3">
    <source>
        <dbReference type="ARBA" id="ARBA00022737"/>
    </source>
</evidence>
<dbReference type="PANTHER" id="PTHR14003:SF19">
    <property type="entry name" value="YY2 TRANSCRIPTION FACTOR"/>
    <property type="match status" value="1"/>
</dbReference>
<feature type="domain" description="C2H2-type" evidence="10">
    <location>
        <begin position="352"/>
        <end position="376"/>
    </location>
</feature>
<dbReference type="Pfam" id="PF00096">
    <property type="entry name" value="zf-C2H2"/>
    <property type="match status" value="4"/>
</dbReference>
<evidence type="ECO:0000256" key="1">
    <source>
        <dbReference type="ARBA" id="ARBA00004123"/>
    </source>
</evidence>